<organism evidence="2 3">
    <name type="scientific">Pseudahrensia aquimaris</name>
    <dbReference type="NCBI Taxonomy" id="744461"/>
    <lineage>
        <taxon>Bacteria</taxon>
        <taxon>Pseudomonadati</taxon>
        <taxon>Pseudomonadota</taxon>
        <taxon>Alphaproteobacteria</taxon>
        <taxon>Hyphomicrobiales</taxon>
        <taxon>Ahrensiaceae</taxon>
        <taxon>Pseudahrensia</taxon>
    </lineage>
</organism>
<dbReference type="RefSeq" id="WP_377212164.1">
    <property type="nucleotide sequence ID" value="NZ_JBHTJV010000005.1"/>
</dbReference>
<accession>A0ABW3FGC0</accession>
<evidence type="ECO:0000313" key="3">
    <source>
        <dbReference type="Proteomes" id="UP001597101"/>
    </source>
</evidence>
<protein>
    <submittedName>
        <fullName evidence="2">Uncharacterized protein</fullName>
    </submittedName>
</protein>
<feature type="signal peptide" evidence="1">
    <location>
        <begin position="1"/>
        <end position="23"/>
    </location>
</feature>
<keyword evidence="3" id="KW-1185">Reference proteome</keyword>
<dbReference type="Proteomes" id="UP001597101">
    <property type="component" value="Unassembled WGS sequence"/>
</dbReference>
<name>A0ABW3FGC0_9HYPH</name>
<keyword evidence="1" id="KW-0732">Signal</keyword>
<gene>
    <name evidence="2" type="ORF">ACFQ14_07800</name>
</gene>
<reference evidence="3" key="1">
    <citation type="journal article" date="2019" name="Int. J. Syst. Evol. Microbiol.">
        <title>The Global Catalogue of Microorganisms (GCM) 10K type strain sequencing project: providing services to taxonomists for standard genome sequencing and annotation.</title>
        <authorList>
            <consortium name="The Broad Institute Genomics Platform"/>
            <consortium name="The Broad Institute Genome Sequencing Center for Infectious Disease"/>
            <person name="Wu L."/>
            <person name="Ma J."/>
        </authorList>
    </citation>
    <scope>NUCLEOTIDE SEQUENCE [LARGE SCALE GENOMIC DNA]</scope>
    <source>
        <strain evidence="3">CCUG 60023</strain>
    </source>
</reference>
<evidence type="ECO:0000313" key="2">
    <source>
        <dbReference type="EMBL" id="MFD0916305.1"/>
    </source>
</evidence>
<comment type="caution">
    <text evidence="2">The sequence shown here is derived from an EMBL/GenBank/DDBJ whole genome shotgun (WGS) entry which is preliminary data.</text>
</comment>
<feature type="chain" id="PRO_5046204061" evidence="1">
    <location>
        <begin position="24"/>
        <end position="196"/>
    </location>
</feature>
<sequence length="196" mass="21601">MKAVTRTICFGVGLMAFATPASADQAKCESDARAAMTEVFHPVAMRQNVQMVMGNNTTRNTVISTPDKRGLTMNEQGVPVSLFNDGKFYTTSDGGKNWKLMSESTPEQQRAYLDGLAKQALEATNIECAYGVDLDGKTVDRFSMDYALYPSGMKMKGTYWRDAQNGFPWRIETVSPHNTIIQDNEPAPNAVVEVPD</sequence>
<dbReference type="EMBL" id="JBHTJV010000005">
    <property type="protein sequence ID" value="MFD0916305.1"/>
    <property type="molecule type" value="Genomic_DNA"/>
</dbReference>
<evidence type="ECO:0000256" key="1">
    <source>
        <dbReference type="SAM" id="SignalP"/>
    </source>
</evidence>
<proteinExistence type="predicted"/>